<feature type="compositionally biased region" description="Polar residues" evidence="7">
    <location>
        <begin position="1400"/>
        <end position="1411"/>
    </location>
</feature>
<dbReference type="SUPFAM" id="SSF82185">
    <property type="entry name" value="Histone H3 K4-specific methyltransferase SET7/9 N-terminal domain"/>
    <property type="match status" value="1"/>
</dbReference>
<evidence type="ECO:0000256" key="7">
    <source>
        <dbReference type="SAM" id="MobiDB-lite"/>
    </source>
</evidence>
<comment type="function">
    <text evidence="5">Assembles a suppression complex (suppresome) by tethering SIRT1 and MDM2 to regulate composite modifications of p53/TP53. Confers both deacetylation-mediated functional inactivation, by SIRT1, and ubiquitination-dependent degradation, by MDM2, of p53/TP53, promoting a proliferative and cell survival behaviors. May play a role in the regulation of spermatogenesis.</text>
</comment>
<keyword evidence="2" id="KW-0677">Repeat</keyword>
<feature type="coiled-coil region" evidence="6">
    <location>
        <begin position="916"/>
        <end position="957"/>
    </location>
</feature>
<feature type="region of interest" description="Disordered" evidence="7">
    <location>
        <begin position="1"/>
        <end position="41"/>
    </location>
</feature>
<dbReference type="Pfam" id="PF02493">
    <property type="entry name" value="MORN"/>
    <property type="match status" value="4"/>
</dbReference>
<dbReference type="Proteomes" id="UP001530293">
    <property type="component" value="Unassembled WGS sequence"/>
</dbReference>
<evidence type="ECO:0000256" key="2">
    <source>
        <dbReference type="ARBA" id="ARBA00022737"/>
    </source>
</evidence>
<sequence length="1693" mass="192961">MFNARRSKSCQRPTRAASVDYYNSNNNNGQHGNNNEDEDMDMGDLRETIAHLKESVMTHANSSAETMEHFVTLQKAHDTLYGDYTRLQEQMDDAVELLKYLKEDKSNYESKVGDMTAELEVLRKESKNIAALNAENSELSAKIDALEKSNHEARASQTKQQLEYETTLSNFLKERGELLDKVKVLEQESTTRETKQVEDLNNKLATSLEKIAQLQRERRILSLSQANDSSTNALMEKMNERIEHLERDNRELLQETKDMKLYVTSMEEALVKKDEQSEATENEFQNEKEELQQHLVSFQEQISGYQQQQESLQKQIQKYQQQDQSRQTQLLQYQQLEERHNEIMLESESLKHQIQELQNVVEEQSNASRQYPAHLEKEMQERLAQRIAVQLQDSKLSMEAQIREELESEYLVKQQEIISSYESRNVSNLESKLREELLQVKDERERWKSEQEDLMKKVRDSQQQFEIVREGFKSTWSSSSLCFLECWLLTTGSTLTHLHSTILVHHFRYDPTEKLEKEKNRCRELEKEKEGQEIVIEKLSEEYHDAMNEVSKLQAQGEAHRQSLEELSRQQLEKEKSSLVHQHQRQLEDSIRREEEFTLQIRKLQNEIEELLNEQTAHVHERNRWEEEKQSLLAKCSEKDDEIRRAMDDLEELNSENADYLQKIEVYTNSMDSFEESRVKYSVLQIEHKQVIQKLTKQEELNESLTRQLEQLNAENGDLQQRTTELTLNLNSMHRERDTLQQSLKESSEMCSKIQSELLSVRKDDDDQNDLPPSSAPAAGFGVVGRENAVKDTLEIESRHKKIVDEMQARISDSTTQISKLIDQLSIFSSEKASLTTKLESVTLELSIMKEKAESQASETSQLKASVELLTAERDAATSLLAEGNLALSSLSSEKLELMSVIDEKWKELVSVEAEKAQALANVGNLKDSVRELQDKTECLEAELDSSKSEISKLMSQIGLANQQPIEDERICDAPACMLDSNTPNVIEDYEEKIRALRSEIEQLKVEREKSTIQTEDINTSPRSTNEEVQKLNIELTELRESNAALQEAIQDIQVEKEDFEQENEELASKLADLTTQAKMMLLNNESLEEAIQDQQIEYEERIAELEGLLAEKYENDDQLLQSQAEKDVLSGRESNGAYDGAHLTQDKDLNLEVGQVIDRSSKSDPGNITAKPVVITSDATSVTTGNSQPDDEEIARKEIATTHSPTTEAQFDRLQSLNHDCDDTPNHVEVEMQHYTPIDRNVARSTHAFDQSSELMERSERIQNSTILSAAAISPGALMTLPTFPVTTTNEQMIFMPAETKAIVQYHEDARSAQGMMMGGIEDQVKKLIVENGKLAQRLGNAVADKEFAMNTLSQLGAKMEELMERNRKLSNLAGFKCNNQSHGSSYYSFGLSMKSQSVHNHSGIRSSNMGRGRDPVEVNNNNSNNNNSSSFNNNNNNNNNNTTAVSCSDNMEPSYFPAPSDHDDQSAYSFSGSTILTYESLKQLEPESSYSIADRGVDIIGLKQRHSFGREGQSRSVAKHSNELSNEISSRETHRVKFPGGEYSGCLNRRGQKHGYGKMKYDNGNEYEGEWINDKRAGKGTTKYSSGNVYIGAWKAGKRHGFGVFHIKKTGDVYRGNWANGLKSGPGGYEYEDGELDISFYKDDMRVGEGVRWSASRHQASRLVDGQLVGEEGGMPFEEATRLTKQLGFIV</sequence>
<evidence type="ECO:0000256" key="1">
    <source>
        <dbReference type="ARBA" id="ARBA00004218"/>
    </source>
</evidence>
<feature type="coiled-coil region" evidence="6">
    <location>
        <begin position="84"/>
        <end position="367"/>
    </location>
</feature>
<evidence type="ECO:0000313" key="9">
    <source>
        <dbReference type="Proteomes" id="UP001530293"/>
    </source>
</evidence>
<keyword evidence="3" id="KW-0968">Cytoplasmic vesicle</keyword>
<gene>
    <name evidence="8" type="ORF">ACHAWU_004430</name>
</gene>
<reference evidence="8 9" key="1">
    <citation type="submission" date="2024-10" db="EMBL/GenBank/DDBJ databases">
        <title>Updated reference genomes for cyclostephanoid diatoms.</title>
        <authorList>
            <person name="Roberts W.R."/>
            <person name="Alverson A.J."/>
        </authorList>
    </citation>
    <scope>NUCLEOTIDE SEQUENCE [LARGE SCALE GENOMIC DNA]</scope>
    <source>
        <strain evidence="8 9">AJA232-27</strain>
    </source>
</reference>
<name>A0ABD3M5Q0_9STRA</name>
<keyword evidence="6" id="KW-0175">Coiled coil</keyword>
<keyword evidence="9" id="KW-1185">Reference proteome</keyword>
<feature type="compositionally biased region" description="Polar residues" evidence="7">
    <location>
        <begin position="1444"/>
        <end position="1453"/>
    </location>
</feature>
<dbReference type="Gene3D" id="2.20.110.10">
    <property type="entry name" value="Histone H3 K4-specific methyltransferase SET7/9 N-terminal domain"/>
    <property type="match status" value="2"/>
</dbReference>
<accession>A0ABD3M5Q0</accession>
<protein>
    <recommendedName>
        <fullName evidence="4">MORN repeat-containing protein 3</fullName>
    </recommendedName>
</protein>
<evidence type="ECO:0000256" key="4">
    <source>
        <dbReference type="ARBA" id="ARBA00039854"/>
    </source>
</evidence>
<dbReference type="InterPro" id="IPR052472">
    <property type="entry name" value="MORN3"/>
</dbReference>
<dbReference type="PANTHER" id="PTHR46511">
    <property type="entry name" value="MORN REPEAT-CONTAINING PROTEIN 3"/>
    <property type="match status" value="1"/>
</dbReference>
<feature type="region of interest" description="Disordered" evidence="7">
    <location>
        <begin position="1511"/>
        <end position="1535"/>
    </location>
</feature>
<feature type="region of interest" description="Disordered" evidence="7">
    <location>
        <begin position="1400"/>
        <end position="1466"/>
    </location>
</feature>
<evidence type="ECO:0000256" key="3">
    <source>
        <dbReference type="ARBA" id="ARBA00023329"/>
    </source>
</evidence>
<organism evidence="8 9">
    <name type="scientific">Discostella pseudostelligera</name>
    <dbReference type="NCBI Taxonomy" id="259834"/>
    <lineage>
        <taxon>Eukaryota</taxon>
        <taxon>Sar</taxon>
        <taxon>Stramenopiles</taxon>
        <taxon>Ochrophyta</taxon>
        <taxon>Bacillariophyta</taxon>
        <taxon>Coscinodiscophyceae</taxon>
        <taxon>Thalassiosirophycidae</taxon>
        <taxon>Stephanodiscales</taxon>
        <taxon>Stephanodiscaceae</taxon>
        <taxon>Discostella</taxon>
    </lineage>
</organism>
<dbReference type="EMBL" id="JALLBG020000243">
    <property type="protein sequence ID" value="KAL3758039.1"/>
    <property type="molecule type" value="Genomic_DNA"/>
</dbReference>
<evidence type="ECO:0000256" key="5">
    <source>
        <dbReference type="ARBA" id="ARBA00045851"/>
    </source>
</evidence>
<feature type="coiled-coil region" evidence="6">
    <location>
        <begin position="987"/>
        <end position="1116"/>
    </location>
</feature>
<comment type="caution">
    <text evidence="8">The sequence shown here is derived from an EMBL/GenBank/DDBJ whole genome shotgun (WGS) entry which is preliminary data.</text>
</comment>
<comment type="subcellular location">
    <subcellularLocation>
        <location evidence="1">Cytoplasmic vesicle</location>
        <location evidence="1">Secretory vesicle</location>
        <location evidence="1">Acrosome</location>
    </subcellularLocation>
</comment>
<evidence type="ECO:0000313" key="8">
    <source>
        <dbReference type="EMBL" id="KAL3758039.1"/>
    </source>
</evidence>
<feature type="compositionally biased region" description="Low complexity" evidence="7">
    <location>
        <begin position="23"/>
        <end position="33"/>
    </location>
</feature>
<proteinExistence type="predicted"/>
<dbReference type="PANTHER" id="PTHR46511:SF1">
    <property type="entry name" value="MORN REPEAT-CONTAINING PROTEIN 3"/>
    <property type="match status" value="1"/>
</dbReference>
<evidence type="ECO:0000256" key="6">
    <source>
        <dbReference type="SAM" id="Coils"/>
    </source>
</evidence>
<feature type="coiled-coil region" evidence="6">
    <location>
        <begin position="512"/>
        <end position="729"/>
    </location>
</feature>
<dbReference type="InterPro" id="IPR003409">
    <property type="entry name" value="MORN"/>
</dbReference>
<feature type="coiled-coil region" evidence="6">
    <location>
        <begin position="426"/>
        <end position="464"/>
    </location>
</feature>
<feature type="compositionally biased region" description="Low complexity" evidence="7">
    <location>
        <begin position="1421"/>
        <end position="1443"/>
    </location>
</feature>
<dbReference type="GO" id="GO:0001669">
    <property type="term" value="C:acrosomal vesicle"/>
    <property type="evidence" value="ECO:0007669"/>
    <property type="project" value="UniProtKB-SubCell"/>
</dbReference>
<dbReference type="SMART" id="SM00698">
    <property type="entry name" value="MORN"/>
    <property type="match status" value="4"/>
</dbReference>
<feature type="coiled-coil region" evidence="6">
    <location>
        <begin position="1347"/>
        <end position="1374"/>
    </location>
</feature>